<evidence type="ECO:0000256" key="7">
    <source>
        <dbReference type="ARBA" id="ARBA00022676"/>
    </source>
</evidence>
<evidence type="ECO:0000256" key="15">
    <source>
        <dbReference type="ARBA" id="ARBA00023180"/>
    </source>
</evidence>
<feature type="domain" description="Oligosaccharyl transferase STT3 N-terminal" evidence="23">
    <location>
        <begin position="424"/>
        <end position="601"/>
    </location>
</feature>
<evidence type="ECO:0000256" key="3">
    <source>
        <dbReference type="ARBA" id="ARBA00004477"/>
    </source>
</evidence>
<comment type="caution">
    <text evidence="25">The sequence shown here is derived from an EMBL/GenBank/DDBJ whole genome shotgun (WGS) entry which is preliminary data.</text>
</comment>
<evidence type="ECO:0000256" key="10">
    <source>
        <dbReference type="ARBA" id="ARBA00022723"/>
    </source>
</evidence>
<keyword evidence="16" id="KW-0464">Manganese</keyword>
<feature type="transmembrane region" description="Helical" evidence="21">
    <location>
        <begin position="544"/>
        <end position="563"/>
    </location>
</feature>
<feature type="transmembrane region" description="Helical" evidence="21">
    <location>
        <begin position="570"/>
        <end position="588"/>
    </location>
</feature>
<keyword evidence="13 21" id="KW-1133">Transmembrane helix</keyword>
<organism evidence="25 26">
    <name type="scientific">Racocetra fulgida</name>
    <dbReference type="NCBI Taxonomy" id="60492"/>
    <lineage>
        <taxon>Eukaryota</taxon>
        <taxon>Fungi</taxon>
        <taxon>Fungi incertae sedis</taxon>
        <taxon>Mucoromycota</taxon>
        <taxon>Glomeromycotina</taxon>
        <taxon>Glomeromycetes</taxon>
        <taxon>Diversisporales</taxon>
        <taxon>Gigasporaceae</taxon>
        <taxon>Racocetra</taxon>
    </lineage>
</organism>
<feature type="non-terminal residue" evidence="25">
    <location>
        <position position="1"/>
    </location>
</feature>
<evidence type="ECO:0000256" key="5">
    <source>
        <dbReference type="ARBA" id="ARBA00010810"/>
    </source>
</evidence>
<evidence type="ECO:0000256" key="9">
    <source>
        <dbReference type="ARBA" id="ARBA00022692"/>
    </source>
</evidence>
<feature type="transmembrane region" description="Helical" evidence="21">
    <location>
        <begin position="379"/>
        <end position="400"/>
    </location>
</feature>
<evidence type="ECO:0000256" key="11">
    <source>
        <dbReference type="ARBA" id="ARBA00022824"/>
    </source>
</evidence>
<dbReference type="Proteomes" id="UP000789396">
    <property type="component" value="Unassembled WGS sequence"/>
</dbReference>
<dbReference type="EMBL" id="CAJVPZ010007052">
    <property type="protein sequence ID" value="CAG8581297.1"/>
    <property type="molecule type" value="Genomic_DNA"/>
</dbReference>
<dbReference type="InterPro" id="IPR003674">
    <property type="entry name" value="Oligo_trans_STT3"/>
</dbReference>
<evidence type="ECO:0000256" key="20">
    <source>
        <dbReference type="SAM" id="MobiDB-lite"/>
    </source>
</evidence>
<feature type="domain" description="STT3/PglB/AglB core" evidence="24">
    <location>
        <begin position="737"/>
        <end position="786"/>
    </location>
</feature>
<protein>
    <recommendedName>
        <fullName evidence="19">Dolichyl-diphosphooligosaccharide--protein glycosyltransferase subunit STT3</fullName>
        <ecNumber evidence="6">2.4.99.18</ecNumber>
    </recommendedName>
</protein>
<comment type="similarity">
    <text evidence="5">Belongs to the STT3 family.</text>
</comment>
<feature type="domain" description="Glycosyl transferase family 1" evidence="22">
    <location>
        <begin position="94"/>
        <end position="243"/>
    </location>
</feature>
<evidence type="ECO:0000256" key="13">
    <source>
        <dbReference type="ARBA" id="ARBA00022989"/>
    </source>
</evidence>
<evidence type="ECO:0000313" key="25">
    <source>
        <dbReference type="EMBL" id="CAG8581297.1"/>
    </source>
</evidence>
<evidence type="ECO:0000256" key="21">
    <source>
        <dbReference type="SAM" id="Phobius"/>
    </source>
</evidence>
<evidence type="ECO:0000259" key="22">
    <source>
        <dbReference type="Pfam" id="PF00534"/>
    </source>
</evidence>
<evidence type="ECO:0000256" key="19">
    <source>
        <dbReference type="ARBA" id="ARBA00067960"/>
    </source>
</evidence>
<dbReference type="GO" id="GO:0043687">
    <property type="term" value="P:post-translational protein modification"/>
    <property type="evidence" value="ECO:0007669"/>
    <property type="project" value="TreeGrafter"/>
</dbReference>
<dbReference type="InterPro" id="IPR001296">
    <property type="entry name" value="Glyco_trans_1"/>
</dbReference>
<dbReference type="AlphaFoldDB" id="A0A9N9BVL2"/>
<keyword evidence="9 21" id="KW-0812">Transmembrane</keyword>
<keyword evidence="7" id="KW-0328">Glycosyltransferase</keyword>
<evidence type="ECO:0000256" key="14">
    <source>
        <dbReference type="ARBA" id="ARBA00023136"/>
    </source>
</evidence>
<keyword evidence="15" id="KW-0325">Glycoprotein</keyword>
<dbReference type="SUPFAM" id="SSF53756">
    <property type="entry name" value="UDP-Glycosyltransferase/glycogen phosphorylase"/>
    <property type="match status" value="1"/>
</dbReference>
<feature type="transmembrane region" description="Helical" evidence="21">
    <location>
        <begin position="451"/>
        <end position="470"/>
    </location>
</feature>
<feature type="transmembrane region" description="Helical" evidence="21">
    <location>
        <begin position="412"/>
        <end position="431"/>
    </location>
</feature>
<dbReference type="OrthoDB" id="10261066at2759"/>
<dbReference type="GO" id="GO:0008250">
    <property type="term" value="C:oligosaccharyltransferase complex"/>
    <property type="evidence" value="ECO:0007669"/>
    <property type="project" value="UniProtKB-ARBA"/>
</dbReference>
<comment type="function">
    <text evidence="18">Catalytic subunit of the oligosaccharyl transferase (OST) complex that catalyzes the initial transfer of a defined glycan (Glc(3)Man(9)GlcNAc(2) in eukaryotes) from the lipid carrier dolichol-pyrophosphate to an asparagine residue within an Asn-X-Ser/Thr consensus motif in nascent polypeptide chains, the first step in protein N-glycosylation. N-glycosylation occurs cotranslationally and the complex associates with the Sec61 complex at the channel-forming translocon complex that mediates protein translocation across the endoplasmic reticulum (ER). All subunits are required for a maximal enzyme activity. This subunit contains the active site and the acceptor peptide and donor lipid-linked oligosaccharide (LLO) binding pockets.</text>
</comment>
<evidence type="ECO:0000256" key="6">
    <source>
        <dbReference type="ARBA" id="ARBA00012605"/>
    </source>
</evidence>
<accession>A0A9N9BVL2</accession>
<feature type="transmembrane region" description="Helical" evidence="21">
    <location>
        <begin position="482"/>
        <end position="508"/>
    </location>
</feature>
<evidence type="ECO:0000256" key="18">
    <source>
        <dbReference type="ARBA" id="ARBA00059243"/>
    </source>
</evidence>
<dbReference type="Pfam" id="PF00534">
    <property type="entry name" value="Glycos_transf_1"/>
    <property type="match status" value="1"/>
</dbReference>
<proteinExistence type="inferred from homology"/>
<evidence type="ECO:0000256" key="2">
    <source>
        <dbReference type="ARBA" id="ARBA00001946"/>
    </source>
</evidence>
<evidence type="ECO:0000256" key="1">
    <source>
        <dbReference type="ARBA" id="ARBA00001936"/>
    </source>
</evidence>
<dbReference type="Gene3D" id="3.40.50.2000">
    <property type="entry name" value="Glycogen Phosphorylase B"/>
    <property type="match status" value="2"/>
</dbReference>
<evidence type="ECO:0000256" key="4">
    <source>
        <dbReference type="ARBA" id="ARBA00004922"/>
    </source>
</evidence>
<comment type="catalytic activity">
    <reaction evidence="17">
        <text>a di-trans,poly-cis-dolichyl diphosphooligosaccharide + L-asparaginyl-[protein] = N(4)-(oligosaccharide-(1-&gt;4)-N-acetyl-beta-D-glucosaminyl-(1-&gt;4)-N-acetyl-beta-D-glucosaminyl)-L-asparaginyl-[protein] + a di-trans,poly-cis-dolichyl diphosphate + H(+)</text>
        <dbReference type="Rhea" id="RHEA:22980"/>
        <dbReference type="Rhea" id="RHEA-COMP:12804"/>
        <dbReference type="Rhea" id="RHEA-COMP:12805"/>
        <dbReference type="Rhea" id="RHEA-COMP:19506"/>
        <dbReference type="Rhea" id="RHEA-COMP:19509"/>
        <dbReference type="ChEBI" id="CHEBI:15378"/>
        <dbReference type="ChEBI" id="CHEBI:50347"/>
        <dbReference type="ChEBI" id="CHEBI:57497"/>
        <dbReference type="ChEBI" id="CHEBI:57570"/>
        <dbReference type="ChEBI" id="CHEBI:132529"/>
        <dbReference type="EC" id="2.4.99.18"/>
    </reaction>
</comment>
<evidence type="ECO:0000256" key="16">
    <source>
        <dbReference type="ARBA" id="ARBA00023211"/>
    </source>
</evidence>
<dbReference type="FunFam" id="3.40.50.12610:FF:000001">
    <property type="entry name" value="Dolichyl-diphosphooligosaccharide--protein glycosyltransferase subunit STT3B"/>
    <property type="match status" value="1"/>
</dbReference>
<dbReference type="InterPro" id="IPR048307">
    <property type="entry name" value="STT3_N"/>
</dbReference>
<keyword evidence="12" id="KW-0460">Magnesium</keyword>
<feature type="transmembrane region" description="Helical" evidence="21">
    <location>
        <begin position="287"/>
        <end position="308"/>
    </location>
</feature>
<keyword evidence="10" id="KW-0479">Metal-binding</keyword>
<keyword evidence="8" id="KW-0808">Transferase</keyword>
<comment type="subcellular location">
    <subcellularLocation>
        <location evidence="3">Endoplasmic reticulum membrane</location>
        <topology evidence="3">Multi-pass membrane protein</topology>
    </subcellularLocation>
</comment>
<dbReference type="PANTHER" id="PTHR13872">
    <property type="entry name" value="DOLICHYL-DIPHOSPHOOLIGOSACCHARIDE--PROTEIN GLYCOSYLTRANSFERASE SUBUNIT"/>
    <property type="match status" value="1"/>
</dbReference>
<evidence type="ECO:0000259" key="23">
    <source>
        <dbReference type="Pfam" id="PF02516"/>
    </source>
</evidence>
<comment type="pathway">
    <text evidence="4">Protein modification; protein glycosylation.</text>
</comment>
<keyword evidence="26" id="KW-1185">Reference proteome</keyword>
<gene>
    <name evidence="25" type="ORF">RFULGI_LOCUS5861</name>
</gene>
<sequence length="922" mass="104242">GAERLVVDAATGLKAKGHNVVIYTSHHDREHCFEETKDGMANCIVVNSIFTSNVFRESFPNIRKAPQVLYPGIHFEAYEKKVDVDDLYVKILESSKVTILSINRFERKKNIVLAIRAFARLRDDDMVSEKQFLSMRLVIAGGYDHRVQENVDHHKELDRVASRLELETFTIMPGSTTHPPESAQAMYARLPVIACNSGGPRETIRNGITGVLCSPTPLEFSEAIADFISGVHDREVMGDNGREHAQKNFSLTTFVNSLELILMNLVQDPSRSRKLQDPQHQASLLKVIILGLIAAVAISSRLFSIIRFESVIHEFDPWFNYRTTRRLVQTNFYEFWNWFDERSWYPLGRVVGGTVYPGLMVTSATIHNILHALNFPVDIRNICVLLAPLFSAFTAVAAYLLTSEMKDSSAGLLAAAFIGVAPAYSSFYVLGTLMSMQIPFVGFQPTRTSEHMAALGIFGLLQIIAFVELVRSHLASNQFQVLFKGFIFIAFILMFSALVLLTVGGYIAPWTGRFYSLWDTGYAKKYIPIIASVSEHQPTAWPSFFFDLEMLIFLFPAGIYLCFKELRDEHVFVILYGITASYFAGVMVRLMLTLTPIVCVSSAITVSRLLDTYLDYSVVNPETSEPAPVVESKPKDKHKKVGDSSRSAATSTKSEKKKKKEQFFGIIGNDTRGLILLNFFFFLVIFIWHCTWVTSNAYSSPSIVLASRQADGSQYIIDDFREAYYWLRKNTDDSAKVMSWWDYGYQIAGMADRTVLVDNNTWNNTHIATVGKAMSSSEDVAYEIMRRHDVTHVLVIFGGLLGYSGDDINKFLWMIRIAEGVYPDDVKEGNFFTARGEYRVDSEATPTMRNSIMYKMSYYNYNELFGGQGQDRVRGARLPADKIKLSTLEEAFTSENWIVRIYKVKDLDNIGRHLEQAANFEA</sequence>
<keyword evidence="14 21" id="KW-0472">Membrane</keyword>
<dbReference type="InterPro" id="IPR048999">
    <property type="entry name" value="STT3-PglB_core"/>
</dbReference>
<keyword evidence="11" id="KW-0256">Endoplasmic reticulum</keyword>
<comment type="cofactor">
    <cofactor evidence="2">
        <name>Mg(2+)</name>
        <dbReference type="ChEBI" id="CHEBI:18420"/>
    </cofactor>
</comment>
<dbReference type="PANTHER" id="PTHR13872:SF1">
    <property type="entry name" value="DOLICHYL-DIPHOSPHOOLIGOSACCHARIDE--PROTEIN GLYCOSYLTRANSFERASE SUBUNIT STT3B"/>
    <property type="match status" value="1"/>
</dbReference>
<feature type="non-terminal residue" evidence="25">
    <location>
        <position position="922"/>
    </location>
</feature>
<comment type="cofactor">
    <cofactor evidence="1">
        <name>Mn(2+)</name>
        <dbReference type="ChEBI" id="CHEBI:29035"/>
    </cofactor>
</comment>
<dbReference type="Gene3D" id="3.40.50.12610">
    <property type="match status" value="1"/>
</dbReference>
<dbReference type="EC" id="2.4.99.18" evidence="6"/>
<evidence type="ECO:0000256" key="8">
    <source>
        <dbReference type="ARBA" id="ARBA00022679"/>
    </source>
</evidence>
<name>A0A9N9BVL2_9GLOM</name>
<dbReference type="GO" id="GO:0004579">
    <property type="term" value="F:dolichyl-diphosphooligosaccharide-protein glycotransferase activity"/>
    <property type="evidence" value="ECO:0007669"/>
    <property type="project" value="UniProtKB-EC"/>
</dbReference>
<feature type="region of interest" description="Disordered" evidence="20">
    <location>
        <begin position="623"/>
        <end position="654"/>
    </location>
</feature>
<evidence type="ECO:0000256" key="12">
    <source>
        <dbReference type="ARBA" id="ARBA00022842"/>
    </source>
</evidence>
<evidence type="ECO:0000313" key="26">
    <source>
        <dbReference type="Proteomes" id="UP000789396"/>
    </source>
</evidence>
<dbReference type="GO" id="GO:0046872">
    <property type="term" value="F:metal ion binding"/>
    <property type="evidence" value="ECO:0007669"/>
    <property type="project" value="UniProtKB-KW"/>
</dbReference>
<evidence type="ECO:0000256" key="17">
    <source>
        <dbReference type="ARBA" id="ARBA00048829"/>
    </source>
</evidence>
<dbReference type="GO" id="GO:0018279">
    <property type="term" value="P:protein N-linked glycosylation via asparagine"/>
    <property type="evidence" value="ECO:0007669"/>
    <property type="project" value="TreeGrafter"/>
</dbReference>
<dbReference type="Pfam" id="PF21436">
    <property type="entry name" value="STT3-PglB_core"/>
    <property type="match status" value="1"/>
</dbReference>
<reference evidence="25" key="1">
    <citation type="submission" date="2021-06" db="EMBL/GenBank/DDBJ databases">
        <authorList>
            <person name="Kallberg Y."/>
            <person name="Tangrot J."/>
            <person name="Rosling A."/>
        </authorList>
    </citation>
    <scope>NUCLEOTIDE SEQUENCE</scope>
    <source>
        <strain evidence="25">IN212</strain>
    </source>
</reference>
<feature type="transmembrane region" description="Helical" evidence="21">
    <location>
        <begin position="663"/>
        <end position="688"/>
    </location>
</feature>
<dbReference type="Pfam" id="PF02516">
    <property type="entry name" value="STT3"/>
    <property type="match status" value="1"/>
</dbReference>
<evidence type="ECO:0000259" key="24">
    <source>
        <dbReference type="Pfam" id="PF21436"/>
    </source>
</evidence>